<evidence type="ECO:0000256" key="1">
    <source>
        <dbReference type="ARBA" id="ARBA00022487"/>
    </source>
</evidence>
<dbReference type="SUPFAM" id="SSF53474">
    <property type="entry name" value="alpha/beta-Hydrolases"/>
    <property type="match status" value="1"/>
</dbReference>
<dbReference type="PANTHER" id="PTHR43798">
    <property type="entry name" value="MONOACYLGLYCEROL LIPASE"/>
    <property type="match status" value="1"/>
</dbReference>
<reference evidence="8" key="1">
    <citation type="submission" date="2017-06" db="EMBL/GenBank/DDBJ databases">
        <authorList>
            <person name="Varghese N."/>
            <person name="Submissions S."/>
        </authorList>
    </citation>
    <scope>NUCLEOTIDE SEQUENCE [LARGE SCALE GENOMIC DNA]</scope>
    <source>
        <strain evidence="8">Ca-68</strain>
    </source>
</reference>
<dbReference type="Proteomes" id="UP000198305">
    <property type="component" value="Unassembled WGS sequence"/>
</dbReference>
<keyword evidence="1 5" id="KW-0719">Serine esterase</keyword>
<dbReference type="RefSeq" id="WP_089374519.1">
    <property type="nucleotide sequence ID" value="NZ_FZOA01000001.1"/>
</dbReference>
<dbReference type="EC" id="3.1.1.85" evidence="5"/>
<evidence type="ECO:0000256" key="4">
    <source>
        <dbReference type="ARBA" id="ARBA00022801"/>
    </source>
</evidence>
<comment type="similarity">
    <text evidence="5">Belongs to the AB hydrolase superfamily. Carboxylesterase BioH family.</text>
</comment>
<keyword evidence="2 5" id="KW-0963">Cytoplasm</keyword>
<feature type="active site" evidence="5">
    <location>
        <position position="212"/>
    </location>
</feature>
<feature type="active site" evidence="5">
    <location>
        <position position="240"/>
    </location>
</feature>
<sequence length="266" mass="28853">MSTIHQDIIGKGQPLVLIHGWGMHGGVWQPLVKKLSQSFELHIVDLPGMGLSHDMAAENLDDMVAALLPVLPQRANVLGWSLGGLVAQRLAMQHPALVEKLVLVGSTPRFVNTAPDDPQPWQYGMAAAVFQKFAQQVGADYAATLIKFLTLQCMGANDARSTIKQLRQALAGRPVPSPLALESALNVLLQNDLRSDLPGLQQPVLLIHGDRDTLAPVQAANWLVQHLPHARLRVISGAGHAPFLSHTAQFIESVRDFLESVTDISQ</sequence>
<comment type="subunit">
    <text evidence="5">Monomer.</text>
</comment>
<feature type="binding site" evidence="5">
    <location>
        <position position="21"/>
    </location>
    <ligand>
        <name>substrate</name>
    </ligand>
</feature>
<dbReference type="InterPro" id="IPR050266">
    <property type="entry name" value="AB_hydrolase_sf"/>
</dbReference>
<dbReference type="InterPro" id="IPR010076">
    <property type="entry name" value="BioH"/>
</dbReference>
<organism evidence="7 8">
    <name type="scientific">Methylobacillus rhizosphaerae</name>
    <dbReference type="NCBI Taxonomy" id="551994"/>
    <lineage>
        <taxon>Bacteria</taxon>
        <taxon>Pseudomonadati</taxon>
        <taxon>Pseudomonadota</taxon>
        <taxon>Betaproteobacteria</taxon>
        <taxon>Nitrosomonadales</taxon>
        <taxon>Methylophilaceae</taxon>
        <taxon>Methylobacillus</taxon>
    </lineage>
</organism>
<evidence type="ECO:0000313" key="8">
    <source>
        <dbReference type="Proteomes" id="UP000198305"/>
    </source>
</evidence>
<dbReference type="AlphaFoldDB" id="A0A238Y2R8"/>
<dbReference type="GO" id="GO:0016020">
    <property type="term" value="C:membrane"/>
    <property type="evidence" value="ECO:0007669"/>
    <property type="project" value="TreeGrafter"/>
</dbReference>
<feature type="binding site" evidence="5">
    <location>
        <position position="240"/>
    </location>
    <ligand>
        <name>substrate</name>
    </ligand>
</feature>
<keyword evidence="3 5" id="KW-0093">Biotin biosynthesis</keyword>
<proteinExistence type="inferred from homology"/>
<evidence type="ECO:0000313" key="7">
    <source>
        <dbReference type="EMBL" id="SNR65262.1"/>
    </source>
</evidence>
<dbReference type="HAMAP" id="MF_01260">
    <property type="entry name" value="Carboxylester"/>
    <property type="match status" value="1"/>
</dbReference>
<feature type="binding site" evidence="5">
    <location>
        <begin position="81"/>
        <end position="82"/>
    </location>
    <ligand>
        <name>substrate</name>
    </ligand>
</feature>
<evidence type="ECO:0000259" key="6">
    <source>
        <dbReference type="Pfam" id="PF00561"/>
    </source>
</evidence>
<comment type="function">
    <text evidence="5">The physiological role of BioH is to remove the methyl group introduced by BioC when the pimeloyl moiety is complete. It allows to synthesize pimeloyl-ACP via the fatty acid synthetic pathway through the hydrolysis of the ester bonds of pimeloyl-ACP esters.</text>
</comment>
<evidence type="ECO:0000256" key="3">
    <source>
        <dbReference type="ARBA" id="ARBA00022756"/>
    </source>
</evidence>
<dbReference type="EMBL" id="FZOA01000001">
    <property type="protein sequence ID" value="SNR65262.1"/>
    <property type="molecule type" value="Genomic_DNA"/>
</dbReference>
<protein>
    <recommendedName>
        <fullName evidence="5">Pimeloyl-[acyl-carrier protein] methyl ester esterase</fullName>
        <ecNumber evidence="5">3.1.1.85</ecNumber>
    </recommendedName>
    <alternativeName>
        <fullName evidence="5">Biotin synthesis protein BioH</fullName>
    </alternativeName>
    <alternativeName>
        <fullName evidence="5">Carboxylesterase BioH</fullName>
    </alternativeName>
</protein>
<name>A0A238Y2R8_9PROT</name>
<comment type="catalytic activity">
    <reaction evidence="5">
        <text>6-carboxyhexanoyl-[ACP] methyl ester + H2O = 6-carboxyhexanoyl-[ACP] + methanol + H(+)</text>
        <dbReference type="Rhea" id="RHEA:42700"/>
        <dbReference type="Rhea" id="RHEA-COMP:9955"/>
        <dbReference type="Rhea" id="RHEA-COMP:10186"/>
        <dbReference type="ChEBI" id="CHEBI:15377"/>
        <dbReference type="ChEBI" id="CHEBI:15378"/>
        <dbReference type="ChEBI" id="CHEBI:17790"/>
        <dbReference type="ChEBI" id="CHEBI:78846"/>
        <dbReference type="ChEBI" id="CHEBI:82735"/>
        <dbReference type="EC" id="3.1.1.85"/>
    </reaction>
</comment>
<feature type="active site" description="Nucleophile" evidence="5">
    <location>
        <position position="81"/>
    </location>
</feature>
<keyword evidence="8" id="KW-1185">Reference proteome</keyword>
<feature type="domain" description="AB hydrolase-1" evidence="6">
    <location>
        <begin position="14"/>
        <end position="246"/>
    </location>
</feature>
<dbReference type="GO" id="GO:0005737">
    <property type="term" value="C:cytoplasm"/>
    <property type="evidence" value="ECO:0007669"/>
    <property type="project" value="UniProtKB-SubCell"/>
</dbReference>
<comment type="subcellular location">
    <subcellularLocation>
        <location evidence="5">Cytoplasm</location>
    </subcellularLocation>
</comment>
<dbReference type="PANTHER" id="PTHR43798:SF31">
    <property type="entry name" value="AB HYDROLASE SUPERFAMILY PROTEIN YCLE"/>
    <property type="match status" value="1"/>
</dbReference>
<dbReference type="NCBIfam" id="TIGR01738">
    <property type="entry name" value="bioH"/>
    <property type="match status" value="1"/>
</dbReference>
<dbReference type="OrthoDB" id="9798888at2"/>
<dbReference type="Pfam" id="PF00561">
    <property type="entry name" value="Abhydrolase_1"/>
    <property type="match status" value="1"/>
</dbReference>
<feature type="binding site" evidence="5">
    <location>
        <begin position="148"/>
        <end position="152"/>
    </location>
    <ligand>
        <name>substrate</name>
    </ligand>
</feature>
<accession>A0A238Y2R8</accession>
<dbReference type="UniPathway" id="UPA00078"/>
<dbReference type="GO" id="GO:0009102">
    <property type="term" value="P:biotin biosynthetic process"/>
    <property type="evidence" value="ECO:0007669"/>
    <property type="project" value="UniProtKB-UniRule"/>
</dbReference>
<dbReference type="Gene3D" id="3.40.50.1820">
    <property type="entry name" value="alpha/beta hydrolase"/>
    <property type="match status" value="1"/>
</dbReference>
<gene>
    <name evidence="5" type="primary">bioH</name>
    <name evidence="7" type="ORF">SAMN05192560_0384</name>
</gene>
<evidence type="ECO:0000256" key="5">
    <source>
        <dbReference type="HAMAP-Rule" id="MF_01260"/>
    </source>
</evidence>
<dbReference type="InterPro" id="IPR000073">
    <property type="entry name" value="AB_hydrolase_1"/>
</dbReference>
<dbReference type="InterPro" id="IPR029058">
    <property type="entry name" value="AB_hydrolase_fold"/>
</dbReference>
<comment type="pathway">
    <text evidence="5">Cofactor biosynthesis; biotin biosynthesis.</text>
</comment>
<dbReference type="GO" id="GO:0090499">
    <property type="term" value="F:pimelyl-[acyl-carrier protein] methyl ester esterase activity"/>
    <property type="evidence" value="ECO:0007669"/>
    <property type="project" value="UniProtKB-EC"/>
</dbReference>
<evidence type="ECO:0000256" key="2">
    <source>
        <dbReference type="ARBA" id="ARBA00022490"/>
    </source>
</evidence>
<keyword evidence="4 5" id="KW-0378">Hydrolase</keyword>